<keyword evidence="1" id="KW-0812">Transmembrane</keyword>
<dbReference type="GO" id="GO:0002250">
    <property type="term" value="P:adaptive immune response"/>
    <property type="evidence" value="ECO:0007669"/>
    <property type="project" value="InterPro"/>
</dbReference>
<dbReference type="InterPro" id="IPR036179">
    <property type="entry name" value="Ig-like_dom_sf"/>
</dbReference>
<dbReference type="AlphaFoldDB" id="A0A6J2Q664"/>
<gene>
    <name evidence="4" type="primary">LOC115011788</name>
</gene>
<proteinExistence type="predicted"/>
<organism evidence="3 4">
    <name type="scientific">Cottoperca gobio</name>
    <name type="common">Frogmouth</name>
    <name type="synonym">Aphritis gobio</name>
    <dbReference type="NCBI Taxonomy" id="56716"/>
    <lineage>
        <taxon>Eukaryota</taxon>
        <taxon>Metazoa</taxon>
        <taxon>Chordata</taxon>
        <taxon>Craniata</taxon>
        <taxon>Vertebrata</taxon>
        <taxon>Euteleostomi</taxon>
        <taxon>Actinopterygii</taxon>
        <taxon>Neopterygii</taxon>
        <taxon>Teleostei</taxon>
        <taxon>Neoteleostei</taxon>
        <taxon>Acanthomorphata</taxon>
        <taxon>Eupercaria</taxon>
        <taxon>Perciformes</taxon>
        <taxon>Notothenioidei</taxon>
        <taxon>Bovichtidae</taxon>
        <taxon>Cottoperca</taxon>
    </lineage>
</organism>
<evidence type="ECO:0000256" key="2">
    <source>
        <dbReference type="SAM" id="SignalP"/>
    </source>
</evidence>
<dbReference type="GeneID" id="115011788"/>
<feature type="signal peptide" evidence="2">
    <location>
        <begin position="1"/>
        <end position="19"/>
    </location>
</feature>
<dbReference type="Gene3D" id="2.60.40.10">
    <property type="entry name" value="Immunoglobulins"/>
    <property type="match status" value="1"/>
</dbReference>
<dbReference type="PANTHER" id="PTHR15343:SF0">
    <property type="entry name" value="T-CELL ANTIGEN CD7"/>
    <property type="match status" value="1"/>
</dbReference>
<evidence type="ECO:0000313" key="3">
    <source>
        <dbReference type="Proteomes" id="UP000504630"/>
    </source>
</evidence>
<dbReference type="InterPro" id="IPR013783">
    <property type="entry name" value="Ig-like_fold"/>
</dbReference>
<dbReference type="SUPFAM" id="SSF48726">
    <property type="entry name" value="Immunoglobulin"/>
    <property type="match status" value="1"/>
</dbReference>
<dbReference type="GO" id="GO:0038023">
    <property type="term" value="F:signaling receptor activity"/>
    <property type="evidence" value="ECO:0007669"/>
    <property type="project" value="InterPro"/>
</dbReference>
<name>A0A6J2Q664_COTGO</name>
<feature type="chain" id="PRO_5026878582" evidence="2">
    <location>
        <begin position="20"/>
        <end position="241"/>
    </location>
</feature>
<dbReference type="InterPro" id="IPR039090">
    <property type="entry name" value="CD7"/>
</dbReference>
<dbReference type="InParanoid" id="A0A6J2Q664"/>
<dbReference type="GO" id="GO:0016020">
    <property type="term" value="C:membrane"/>
    <property type="evidence" value="ECO:0007669"/>
    <property type="project" value="InterPro"/>
</dbReference>
<accession>A0A6J2Q664</accession>
<dbReference type="Proteomes" id="UP000504630">
    <property type="component" value="Chromosome 8"/>
</dbReference>
<keyword evidence="2" id="KW-0732">Signal</keyword>
<feature type="transmembrane region" description="Helical" evidence="1">
    <location>
        <begin position="148"/>
        <end position="168"/>
    </location>
</feature>
<dbReference type="RefSeq" id="XP_029292887.1">
    <property type="nucleotide sequence ID" value="XM_029437027.1"/>
</dbReference>
<dbReference type="KEGG" id="cgob:115011788"/>
<dbReference type="PANTHER" id="PTHR15343">
    <property type="entry name" value="CD7"/>
    <property type="match status" value="1"/>
</dbReference>
<keyword evidence="3" id="KW-1185">Reference proteome</keyword>
<evidence type="ECO:0000313" key="4">
    <source>
        <dbReference type="RefSeq" id="XP_029292887.1"/>
    </source>
</evidence>
<evidence type="ECO:0000256" key="1">
    <source>
        <dbReference type="SAM" id="Phobius"/>
    </source>
</evidence>
<keyword evidence="1" id="KW-0472">Membrane</keyword>
<keyword evidence="1" id="KW-1133">Transmembrane helix</keyword>
<dbReference type="OrthoDB" id="8917013at2759"/>
<reference evidence="4" key="1">
    <citation type="submission" date="2025-08" db="UniProtKB">
        <authorList>
            <consortium name="RefSeq"/>
        </authorList>
    </citation>
    <scope>IDENTIFICATION</scope>
</reference>
<dbReference type="FunCoup" id="A0A6J2Q664">
    <property type="interactions" value="39"/>
</dbReference>
<protein>
    <submittedName>
        <fullName evidence="4">Uncharacterized protein LOC115011788</fullName>
    </submittedName>
</protein>
<sequence>MKTSLACLLIFIQLFEAYAELIFRQLTESQSLELSCCPQQDHGSLTGLHLYHRSGQSQTTLLSMAVGGETRVDPEHIGRLQLGGGLDSLQVNVTMSHLQRSDTGLYMWEMSYREENSADQVILSDQKVFLLVEGTGRSCQCSASYPPLLLTIFTIAGLLLLTLSWLAIEKCVKARQHHRPQPPVPIYEEMTRKQQSVGIPQNNLEATPHLEEVNFPVYANPNIRQPQDNYYACPRQLALRV</sequence>